<evidence type="ECO:0000313" key="2">
    <source>
        <dbReference type="Proteomes" id="UP001171508"/>
    </source>
</evidence>
<dbReference type="AlphaFoldDB" id="A0AAP4UYB2"/>
<accession>A0AAP4UYB2</accession>
<sequence>MLKPTYKDIAALIDKSEASIKNYKSAQPQLLEVLQLGATVKLNNISLEELEAFLDLKDKLLNPKENN</sequence>
<protein>
    <submittedName>
        <fullName evidence="1">Uncharacterized protein</fullName>
    </submittedName>
</protein>
<dbReference type="RefSeq" id="WP_301344031.1">
    <property type="nucleotide sequence ID" value="NZ_JAPZCV010000004.1"/>
</dbReference>
<organism evidence="1 2">
    <name type="scientific">Aliarcobacter butzleri</name>
    <dbReference type="NCBI Taxonomy" id="28197"/>
    <lineage>
        <taxon>Bacteria</taxon>
        <taxon>Pseudomonadati</taxon>
        <taxon>Campylobacterota</taxon>
        <taxon>Epsilonproteobacteria</taxon>
        <taxon>Campylobacterales</taxon>
        <taxon>Arcobacteraceae</taxon>
        <taxon>Aliarcobacter</taxon>
    </lineage>
</organism>
<reference evidence="1" key="2">
    <citation type="submission" date="2023-01" db="EMBL/GenBank/DDBJ databases">
        <authorList>
            <person name="Uljanovas D."/>
        </authorList>
    </citation>
    <scope>NUCLEOTIDE SEQUENCE</scope>
    <source>
        <strain evidence="1">H19</strain>
    </source>
</reference>
<comment type="caution">
    <text evidence="1">The sequence shown here is derived from an EMBL/GenBank/DDBJ whole genome shotgun (WGS) entry which is preliminary data.</text>
</comment>
<dbReference type="Proteomes" id="UP001171508">
    <property type="component" value="Unassembled WGS sequence"/>
</dbReference>
<name>A0AAP4UYB2_9BACT</name>
<proteinExistence type="predicted"/>
<evidence type="ECO:0000313" key="1">
    <source>
        <dbReference type="EMBL" id="MDN5132140.1"/>
    </source>
</evidence>
<dbReference type="EMBL" id="JAQJJM010000011">
    <property type="protein sequence ID" value="MDN5132140.1"/>
    <property type="molecule type" value="Genomic_DNA"/>
</dbReference>
<reference evidence="1" key="1">
    <citation type="journal article" date="2023" name="Microorganisms">
        <title>Genomic Characterization of Arcobacter butzleri Strains Isolated from Various Sources in Lithuania.</title>
        <authorList>
            <person name="Uljanovas D."/>
            <person name="Golz G."/>
            <person name="Fleischmann S."/>
            <person name="Kudirkiene E."/>
            <person name="Kasetiene N."/>
            <person name="Grineviciene A."/>
            <person name="Tamuleviciene E."/>
            <person name="Aksomaitiene J."/>
            <person name="Alter T."/>
            <person name="Malakauskas M."/>
        </authorList>
    </citation>
    <scope>NUCLEOTIDE SEQUENCE</scope>
    <source>
        <strain evidence="1">H19</strain>
    </source>
</reference>
<gene>
    <name evidence="1" type="ORF">PJV92_05330</name>
</gene>